<evidence type="ECO:0000313" key="2">
    <source>
        <dbReference type="Proteomes" id="UP000794436"/>
    </source>
</evidence>
<sequence>MWGKRSLLREKDAWRVATAWKKELQGYVRLVTTHDRMRSAVQSYEWIEFDLTPGENAGGACLRHRWAAAQVASVVWTLMASCKGFSGRENPVFWRRVFCEYGQYDRGSSLGPDITDAIRFFPTELFPRYRLRVGSELLLGSAMEQILKDVKSYVKTLESFICSSRLRRSIDLSFSIQNDSRCVSERVLAVSAVFEALNMFPWADALYKSTKLHWLPRFNVNEVDISELQIQSEEDADALIDFCYDTPLRIPHLHLSIDENLSRGVIAHVLLAVMNARPPYHSCRVHQVSLFGSSMSDNLFGAVFSALPQSRSVETLELVIPLFTEAPGAPTSNHLWYWLDYANFHPEIAQSSWQNLEIGNPVISVPSHKLLKGLCDREDKPHHSDRAHVTLQPGSTILAYPALDSPKLCFLDVESSFDVCYWVKENGSTGDWICVVVPGFGYGWVLRESISGSSYKTARPSQLRGLSWWIGPNCRFDRYKIDRFTLLQVLERFGHNLQLLRASVRHEATANQVMAILDAAPTLHSLSINHDGSIWENDELAQLAEKVYPLREVELTCPAMLPSRAALDGPFVKLTALCINIGDKLPPTGYLKQAPRLQHLHLTSKYHSCVDYQGMRSQCRKELGDSKASSGLQYDCQVAFLSVLKHLTQRRAVRDQWEESIVRQIFDYVSHDVERDVWIDSLGELERHQGGPPRRRSFWGRVFGCREDDIDEHRDQPGTPEYLDMDRESLTSTRRLSALLRMST</sequence>
<dbReference type="AlphaFoldDB" id="A0A8K1FRL0"/>
<organism evidence="1 2">
    <name type="scientific">Pythium oligandrum</name>
    <name type="common">Mycoparasitic fungus</name>
    <dbReference type="NCBI Taxonomy" id="41045"/>
    <lineage>
        <taxon>Eukaryota</taxon>
        <taxon>Sar</taxon>
        <taxon>Stramenopiles</taxon>
        <taxon>Oomycota</taxon>
        <taxon>Peronosporomycetes</taxon>
        <taxon>Pythiales</taxon>
        <taxon>Pythiaceae</taxon>
        <taxon>Pythium</taxon>
    </lineage>
</organism>
<accession>A0A8K1FRL0</accession>
<evidence type="ECO:0000313" key="1">
    <source>
        <dbReference type="EMBL" id="TMW69107.1"/>
    </source>
</evidence>
<protein>
    <submittedName>
        <fullName evidence="1">Uncharacterized protein</fullName>
    </submittedName>
</protein>
<proteinExistence type="predicted"/>
<dbReference type="Proteomes" id="UP000794436">
    <property type="component" value="Unassembled WGS sequence"/>
</dbReference>
<name>A0A8K1FRL0_PYTOL</name>
<comment type="caution">
    <text evidence="1">The sequence shown here is derived from an EMBL/GenBank/DDBJ whole genome shotgun (WGS) entry which is preliminary data.</text>
</comment>
<gene>
    <name evidence="1" type="ORF">Poli38472_001263</name>
</gene>
<dbReference type="EMBL" id="SPLM01000001">
    <property type="protein sequence ID" value="TMW69107.1"/>
    <property type="molecule type" value="Genomic_DNA"/>
</dbReference>
<reference evidence="1" key="1">
    <citation type="submission" date="2019-03" db="EMBL/GenBank/DDBJ databases">
        <title>Long read genome sequence of the mycoparasitic Pythium oligandrum ATCC 38472 isolated from sugarbeet rhizosphere.</title>
        <authorList>
            <person name="Gaulin E."/>
        </authorList>
    </citation>
    <scope>NUCLEOTIDE SEQUENCE</scope>
    <source>
        <strain evidence="1">ATCC 38472_TT</strain>
    </source>
</reference>
<keyword evidence="2" id="KW-1185">Reference proteome</keyword>
<dbReference type="OrthoDB" id="182695at2759"/>